<feature type="region of interest" description="Disordered" evidence="1">
    <location>
        <begin position="1"/>
        <end position="39"/>
    </location>
</feature>
<protein>
    <submittedName>
        <fullName evidence="2">Uncharacterized protein</fullName>
    </submittedName>
</protein>
<reference evidence="2" key="1">
    <citation type="submission" date="2021-02" db="EMBL/GenBank/DDBJ databases">
        <authorList>
            <person name="Dougan E. K."/>
            <person name="Rhodes N."/>
            <person name="Thang M."/>
            <person name="Chan C."/>
        </authorList>
    </citation>
    <scope>NUCLEOTIDE SEQUENCE</scope>
</reference>
<feature type="compositionally biased region" description="Basic and acidic residues" evidence="1">
    <location>
        <begin position="26"/>
        <end position="36"/>
    </location>
</feature>
<dbReference type="AlphaFoldDB" id="A0A812LIT9"/>
<comment type="caution">
    <text evidence="2">The sequence shown here is derived from an EMBL/GenBank/DDBJ whole genome shotgun (WGS) entry which is preliminary data.</text>
</comment>
<accession>A0A812LIT9</accession>
<organism evidence="2 3">
    <name type="scientific">Symbiodinium pilosum</name>
    <name type="common">Dinoflagellate</name>
    <dbReference type="NCBI Taxonomy" id="2952"/>
    <lineage>
        <taxon>Eukaryota</taxon>
        <taxon>Sar</taxon>
        <taxon>Alveolata</taxon>
        <taxon>Dinophyceae</taxon>
        <taxon>Suessiales</taxon>
        <taxon>Symbiodiniaceae</taxon>
        <taxon>Symbiodinium</taxon>
    </lineage>
</organism>
<evidence type="ECO:0000313" key="2">
    <source>
        <dbReference type="EMBL" id="CAE7246890.1"/>
    </source>
</evidence>
<dbReference type="EMBL" id="CAJNIZ010006053">
    <property type="protein sequence ID" value="CAE7246890.1"/>
    <property type="molecule type" value="Genomic_DNA"/>
</dbReference>
<proteinExistence type="predicted"/>
<dbReference type="Proteomes" id="UP000649617">
    <property type="component" value="Unassembled WGS sequence"/>
</dbReference>
<keyword evidence="3" id="KW-1185">Reference proteome</keyword>
<gene>
    <name evidence="2" type="ORF">SPIL2461_LOCUS4564</name>
</gene>
<evidence type="ECO:0000313" key="3">
    <source>
        <dbReference type="Proteomes" id="UP000649617"/>
    </source>
</evidence>
<evidence type="ECO:0000256" key="1">
    <source>
        <dbReference type="SAM" id="MobiDB-lite"/>
    </source>
</evidence>
<sequence>MGQKQAGASTLEAQQAVADAEADDPVTEKTRVDARSKANGLVLGKKQENADGNTGRYTMEKKQDDDWLASSEVYPNCSLRTKGSFVGELMRVNDFCVWRDWRASSANWVQVTVKQSMNFHCSLTLQGELQIIGAVPLDGPLRDSSVEPLHLR</sequence>
<feature type="non-terminal residue" evidence="2">
    <location>
        <position position="152"/>
    </location>
</feature>
<name>A0A812LIT9_SYMPI</name>